<evidence type="ECO:0000313" key="7">
    <source>
        <dbReference type="Proteomes" id="UP000805841"/>
    </source>
</evidence>
<feature type="domain" description="HTH tetR-type" evidence="5">
    <location>
        <begin position="17"/>
        <end position="77"/>
    </location>
</feature>
<feature type="DNA-binding region" description="H-T-H motif" evidence="4">
    <location>
        <begin position="40"/>
        <end position="59"/>
    </location>
</feature>
<proteinExistence type="predicted"/>
<name>A0ABR7YWI4_9PSED</name>
<dbReference type="InterPro" id="IPR009057">
    <property type="entry name" value="Homeodomain-like_sf"/>
</dbReference>
<reference evidence="6 7" key="1">
    <citation type="journal article" date="2020" name="Insects">
        <title>Bacteria Belonging to Pseudomonas typographi sp. nov. from the Bark Beetle Ips typographus Have Genomic Potential to Aid in the Host Ecology.</title>
        <authorList>
            <person name="Peral-Aranega E."/>
            <person name="Saati-Santamaria Z."/>
            <person name="Kolarik M."/>
            <person name="Rivas R."/>
            <person name="Garcia-Fraile P."/>
        </authorList>
    </citation>
    <scope>NUCLEOTIDE SEQUENCE [LARGE SCALE GENOMIC DNA]</scope>
    <source>
        <strain evidence="6 7">CA3A</strain>
    </source>
</reference>
<comment type="caution">
    <text evidence="6">The sequence shown here is derived from an EMBL/GenBank/DDBJ whole genome shotgun (WGS) entry which is preliminary data.</text>
</comment>
<dbReference type="EMBL" id="JAAOCA010000002">
    <property type="protein sequence ID" value="MBD1597545.1"/>
    <property type="molecule type" value="Genomic_DNA"/>
</dbReference>
<dbReference type="PANTHER" id="PTHR30055:SF234">
    <property type="entry name" value="HTH-TYPE TRANSCRIPTIONAL REGULATOR BETI"/>
    <property type="match status" value="1"/>
</dbReference>
<dbReference type="SUPFAM" id="SSF46689">
    <property type="entry name" value="Homeodomain-like"/>
    <property type="match status" value="1"/>
</dbReference>
<dbReference type="InterPro" id="IPR036271">
    <property type="entry name" value="Tet_transcr_reg_TetR-rel_C_sf"/>
</dbReference>
<dbReference type="PANTHER" id="PTHR30055">
    <property type="entry name" value="HTH-TYPE TRANSCRIPTIONAL REGULATOR RUTR"/>
    <property type="match status" value="1"/>
</dbReference>
<evidence type="ECO:0000259" key="5">
    <source>
        <dbReference type="PROSITE" id="PS50977"/>
    </source>
</evidence>
<dbReference type="InterPro" id="IPR050109">
    <property type="entry name" value="HTH-type_TetR-like_transc_reg"/>
</dbReference>
<keyword evidence="3" id="KW-0804">Transcription</keyword>
<dbReference type="Gene3D" id="1.10.357.10">
    <property type="entry name" value="Tetracycline Repressor, domain 2"/>
    <property type="match status" value="1"/>
</dbReference>
<protein>
    <submittedName>
        <fullName evidence="6">TetR/AcrR family transcriptional regulator</fullName>
    </submittedName>
</protein>
<gene>
    <name evidence="6" type="ORF">HAQ05_02310</name>
</gene>
<dbReference type="Proteomes" id="UP000805841">
    <property type="component" value="Unassembled WGS sequence"/>
</dbReference>
<accession>A0ABR7YWI4</accession>
<evidence type="ECO:0000313" key="6">
    <source>
        <dbReference type="EMBL" id="MBD1597545.1"/>
    </source>
</evidence>
<dbReference type="Pfam" id="PF00440">
    <property type="entry name" value="TetR_N"/>
    <property type="match status" value="1"/>
</dbReference>
<dbReference type="SUPFAM" id="SSF48498">
    <property type="entry name" value="Tetracyclin repressor-like, C-terminal domain"/>
    <property type="match status" value="1"/>
</dbReference>
<keyword evidence="7" id="KW-1185">Reference proteome</keyword>
<evidence type="ECO:0000256" key="3">
    <source>
        <dbReference type="ARBA" id="ARBA00023163"/>
    </source>
</evidence>
<evidence type="ECO:0000256" key="1">
    <source>
        <dbReference type="ARBA" id="ARBA00023015"/>
    </source>
</evidence>
<dbReference type="InterPro" id="IPR001647">
    <property type="entry name" value="HTH_TetR"/>
</dbReference>
<keyword evidence="1" id="KW-0805">Transcription regulation</keyword>
<sequence>MPNAPSKRRGRPPKACAVKPDAIIQAALRSFAAHGFEGASLRRIAATANVDVALIAHRHGAKLELWKAVVDDIAGQFVGQLSRPRNPVDATGATSMERLLHAIDQMIDFSADAPEMSMFVLKEVAQQDARFHYLYERLIKPVQEVFLPTVEQAIHDGFLKGVNGNLFFYNLSGAIALTLSLRPFIEQFDVEVFSSQLFSQRMKTLWRALLYPG</sequence>
<organism evidence="6 7">
    <name type="scientific">Pseudomonas typographi</name>
    <dbReference type="NCBI Taxonomy" id="2715964"/>
    <lineage>
        <taxon>Bacteria</taxon>
        <taxon>Pseudomonadati</taxon>
        <taxon>Pseudomonadota</taxon>
        <taxon>Gammaproteobacteria</taxon>
        <taxon>Pseudomonadales</taxon>
        <taxon>Pseudomonadaceae</taxon>
        <taxon>Pseudomonas</taxon>
    </lineage>
</organism>
<evidence type="ECO:0000256" key="2">
    <source>
        <dbReference type="ARBA" id="ARBA00023125"/>
    </source>
</evidence>
<dbReference type="RefSeq" id="WP_190416969.1">
    <property type="nucleotide sequence ID" value="NZ_JAAOCA010000002.1"/>
</dbReference>
<dbReference type="PROSITE" id="PS50977">
    <property type="entry name" value="HTH_TETR_2"/>
    <property type="match status" value="1"/>
</dbReference>
<keyword evidence="2 4" id="KW-0238">DNA-binding</keyword>
<evidence type="ECO:0000256" key="4">
    <source>
        <dbReference type="PROSITE-ProRule" id="PRU00335"/>
    </source>
</evidence>